<comment type="caution">
    <text evidence="2">The sequence shown here is derived from an EMBL/GenBank/DDBJ whole genome shotgun (WGS) entry which is preliminary data.</text>
</comment>
<name>A0A964WYK9_9FLAO</name>
<accession>A0A964WYK9</accession>
<reference evidence="2" key="1">
    <citation type="submission" date="2020-01" db="EMBL/GenBank/DDBJ databases">
        <title>Muricauda ochracea sp. nov., isolated from a tidal flat of Garorim bay in Korea.</title>
        <authorList>
            <person name="Kim D."/>
            <person name="Yoo Y."/>
            <person name="Kim J.-J."/>
        </authorList>
    </citation>
    <scope>NUCLEOTIDE SEQUENCE</scope>
    <source>
        <strain evidence="2">JGD-17</strain>
    </source>
</reference>
<dbReference type="EMBL" id="JAAABI010000005">
    <property type="protein sequence ID" value="NAY93007.1"/>
    <property type="molecule type" value="Genomic_DNA"/>
</dbReference>
<evidence type="ECO:0000313" key="2">
    <source>
        <dbReference type="EMBL" id="NAY93007.1"/>
    </source>
</evidence>
<gene>
    <name evidence="2" type="ORF">GTQ34_13870</name>
</gene>
<evidence type="ECO:0000313" key="3">
    <source>
        <dbReference type="Proteomes" id="UP000667650"/>
    </source>
</evidence>
<keyword evidence="3" id="KW-1185">Reference proteome</keyword>
<feature type="domain" description="DUF6734" evidence="1">
    <location>
        <begin position="1"/>
        <end position="285"/>
    </location>
</feature>
<evidence type="ECO:0000259" key="1">
    <source>
        <dbReference type="Pfam" id="PF20508"/>
    </source>
</evidence>
<sequence>MKIVQTFWTGDLKNGNHLDFKAGWTSAEYHWMSWALSCLTLRRHYDQVELYTDSIGKKILIDNLNLPYTKVHEVFDESFKARRELFSLAKIKTYGLQNEPFIHVDGDIYIWRPFPDYFSSAGLIASNPEKDLFFNKEILEAVHEHFDHIPDYLIGVHRHEHIYASNAGILGGSNLQFIQKYCDSANVFIDGNTHNLDLVSVGGLNWFIEQISLYYLALAENVPISYLIKEPESNPLYPDFWRFSDIPFVDLIHPVGGCKRELYVLNHLSKRLRMEFPSFYYKVLNLIRRKGPKLLNQIYYLMEVDSGTDLQGRTKSSFKQIEQKDLVQRRKGSFKKSFGRTLNLIGTCDKKSFEDLSSLSGYLERRKTDTQSGMLSEVFDLERVKYTMLLNLSESSYELKTRLYQYDLQRYEMTAVFFKKKGWMDCSIKLVDRVKLVKQKWDWNIKLGAAENEQDCIISLSPDILNVDIMEMRHDGFDAILLSELKEGPIIFLATSLTKYFDGNMLVENEQYQHLLFETIKRMAFENIIEIM</sequence>
<dbReference type="AlphaFoldDB" id="A0A964WYK9"/>
<organism evidence="2 3">
    <name type="scientific">Flagellimonas ochracea</name>
    <dbReference type="NCBI Taxonomy" id="2696472"/>
    <lineage>
        <taxon>Bacteria</taxon>
        <taxon>Pseudomonadati</taxon>
        <taxon>Bacteroidota</taxon>
        <taxon>Flavobacteriia</taxon>
        <taxon>Flavobacteriales</taxon>
        <taxon>Flavobacteriaceae</taxon>
        <taxon>Flagellimonas</taxon>
    </lineage>
</organism>
<protein>
    <recommendedName>
        <fullName evidence="1">DUF6734 domain-containing protein</fullName>
    </recommendedName>
</protein>
<dbReference type="Pfam" id="PF20508">
    <property type="entry name" value="DUF6734"/>
    <property type="match status" value="1"/>
</dbReference>
<dbReference type="Proteomes" id="UP000667650">
    <property type="component" value="Unassembled WGS sequence"/>
</dbReference>
<proteinExistence type="predicted"/>
<dbReference type="RefSeq" id="WP_166524415.1">
    <property type="nucleotide sequence ID" value="NZ_JAAABI010000005.1"/>
</dbReference>
<dbReference type="InterPro" id="IPR046621">
    <property type="entry name" value="DUF6734"/>
</dbReference>